<feature type="region of interest" description="Disordered" evidence="1">
    <location>
        <begin position="231"/>
        <end position="293"/>
    </location>
</feature>
<gene>
    <name evidence="2" type="ORF">PILCRDRAFT_823746</name>
</gene>
<dbReference type="STRING" id="765440.A0A0C3F338"/>
<dbReference type="OrthoDB" id="2554322at2759"/>
<proteinExistence type="predicted"/>
<reference evidence="2 3" key="1">
    <citation type="submission" date="2014-04" db="EMBL/GenBank/DDBJ databases">
        <authorList>
            <consortium name="DOE Joint Genome Institute"/>
            <person name="Kuo A."/>
            <person name="Tarkka M."/>
            <person name="Buscot F."/>
            <person name="Kohler A."/>
            <person name="Nagy L.G."/>
            <person name="Floudas D."/>
            <person name="Copeland A."/>
            <person name="Barry K.W."/>
            <person name="Cichocki N."/>
            <person name="Veneault-Fourrey C."/>
            <person name="LaButti K."/>
            <person name="Lindquist E.A."/>
            <person name="Lipzen A."/>
            <person name="Lundell T."/>
            <person name="Morin E."/>
            <person name="Murat C."/>
            <person name="Sun H."/>
            <person name="Tunlid A."/>
            <person name="Henrissat B."/>
            <person name="Grigoriev I.V."/>
            <person name="Hibbett D.S."/>
            <person name="Martin F."/>
            <person name="Nordberg H.P."/>
            <person name="Cantor M.N."/>
            <person name="Hua S.X."/>
        </authorList>
    </citation>
    <scope>NUCLEOTIDE SEQUENCE [LARGE SCALE GENOMIC DNA]</scope>
    <source>
        <strain evidence="2 3">F 1598</strain>
    </source>
</reference>
<organism evidence="2 3">
    <name type="scientific">Piloderma croceum (strain F 1598)</name>
    <dbReference type="NCBI Taxonomy" id="765440"/>
    <lineage>
        <taxon>Eukaryota</taxon>
        <taxon>Fungi</taxon>
        <taxon>Dikarya</taxon>
        <taxon>Basidiomycota</taxon>
        <taxon>Agaricomycotina</taxon>
        <taxon>Agaricomycetes</taxon>
        <taxon>Agaricomycetidae</taxon>
        <taxon>Atheliales</taxon>
        <taxon>Atheliaceae</taxon>
        <taxon>Piloderma</taxon>
    </lineage>
</organism>
<feature type="compositionally biased region" description="Gly residues" evidence="1">
    <location>
        <begin position="858"/>
        <end position="876"/>
    </location>
</feature>
<dbReference type="Proteomes" id="UP000054166">
    <property type="component" value="Unassembled WGS sequence"/>
</dbReference>
<evidence type="ECO:0000313" key="3">
    <source>
        <dbReference type="Proteomes" id="UP000054166"/>
    </source>
</evidence>
<feature type="compositionally biased region" description="Polar residues" evidence="1">
    <location>
        <begin position="1059"/>
        <end position="1068"/>
    </location>
</feature>
<feature type="region of interest" description="Disordered" evidence="1">
    <location>
        <begin position="1197"/>
        <end position="1324"/>
    </location>
</feature>
<feature type="region of interest" description="Disordered" evidence="1">
    <location>
        <begin position="945"/>
        <end position="994"/>
    </location>
</feature>
<feature type="compositionally biased region" description="Low complexity" evidence="1">
    <location>
        <begin position="385"/>
        <end position="396"/>
    </location>
</feature>
<evidence type="ECO:0000256" key="1">
    <source>
        <dbReference type="SAM" id="MobiDB-lite"/>
    </source>
</evidence>
<evidence type="ECO:0000313" key="2">
    <source>
        <dbReference type="EMBL" id="KIM79160.1"/>
    </source>
</evidence>
<feature type="compositionally biased region" description="Low complexity" evidence="1">
    <location>
        <begin position="404"/>
        <end position="416"/>
    </location>
</feature>
<feature type="compositionally biased region" description="Low complexity" evidence="1">
    <location>
        <begin position="732"/>
        <end position="748"/>
    </location>
</feature>
<feature type="compositionally biased region" description="Low complexity" evidence="1">
    <location>
        <begin position="755"/>
        <end position="784"/>
    </location>
</feature>
<feature type="compositionally biased region" description="Low complexity" evidence="1">
    <location>
        <begin position="504"/>
        <end position="523"/>
    </location>
</feature>
<feature type="compositionally biased region" description="Low complexity" evidence="1">
    <location>
        <begin position="554"/>
        <end position="583"/>
    </location>
</feature>
<accession>A0A0C3F338</accession>
<feature type="compositionally biased region" description="Gly residues" evidence="1">
    <location>
        <begin position="1027"/>
        <end position="1037"/>
    </location>
</feature>
<feature type="region of interest" description="Disordered" evidence="1">
    <location>
        <begin position="307"/>
        <end position="694"/>
    </location>
</feature>
<feature type="region of interest" description="Disordered" evidence="1">
    <location>
        <begin position="1"/>
        <end position="92"/>
    </location>
</feature>
<feature type="compositionally biased region" description="Gly residues" evidence="1">
    <location>
        <begin position="619"/>
        <end position="635"/>
    </location>
</feature>
<feature type="compositionally biased region" description="Basic residues" evidence="1">
    <location>
        <begin position="1412"/>
        <end position="1421"/>
    </location>
</feature>
<feature type="compositionally biased region" description="Low complexity" evidence="1">
    <location>
        <begin position="351"/>
        <end position="377"/>
    </location>
</feature>
<feature type="compositionally biased region" description="Low complexity" evidence="1">
    <location>
        <begin position="124"/>
        <end position="139"/>
    </location>
</feature>
<protein>
    <submittedName>
        <fullName evidence="2">Uncharacterized protein</fullName>
    </submittedName>
</protein>
<feature type="compositionally biased region" description="Basic residues" evidence="1">
    <location>
        <begin position="279"/>
        <end position="290"/>
    </location>
</feature>
<feature type="compositionally biased region" description="Polar residues" evidence="1">
    <location>
        <begin position="1390"/>
        <end position="1402"/>
    </location>
</feature>
<feature type="compositionally biased region" description="Gly residues" evidence="1">
    <location>
        <begin position="645"/>
        <end position="655"/>
    </location>
</feature>
<feature type="compositionally biased region" description="Pro residues" evidence="1">
    <location>
        <begin position="543"/>
        <end position="553"/>
    </location>
</feature>
<feature type="region of interest" description="Disordered" evidence="1">
    <location>
        <begin position="104"/>
        <end position="157"/>
    </location>
</feature>
<dbReference type="HOGENOM" id="CLU_250031_0_0_1"/>
<name>A0A0C3F338_PILCF</name>
<feature type="compositionally biased region" description="Polar residues" evidence="1">
    <location>
        <begin position="599"/>
        <end position="610"/>
    </location>
</feature>
<feature type="compositionally biased region" description="Polar residues" evidence="1">
    <location>
        <begin position="1159"/>
        <end position="1170"/>
    </location>
</feature>
<feature type="region of interest" description="Disordered" evidence="1">
    <location>
        <begin position="1342"/>
        <end position="1455"/>
    </location>
</feature>
<feature type="compositionally biased region" description="Pro residues" evidence="1">
    <location>
        <begin position="339"/>
        <end position="350"/>
    </location>
</feature>
<feature type="region of interest" description="Disordered" evidence="1">
    <location>
        <begin position="1027"/>
        <end position="1070"/>
    </location>
</feature>
<feature type="compositionally biased region" description="Basic and acidic residues" evidence="1">
    <location>
        <begin position="457"/>
        <end position="479"/>
    </location>
</feature>
<feature type="region of interest" description="Disordered" evidence="1">
    <location>
        <begin position="858"/>
        <end position="877"/>
    </location>
</feature>
<dbReference type="EMBL" id="KN833011">
    <property type="protein sequence ID" value="KIM79160.1"/>
    <property type="molecule type" value="Genomic_DNA"/>
</dbReference>
<feature type="region of interest" description="Disordered" evidence="1">
    <location>
        <begin position="708"/>
        <end position="830"/>
    </location>
</feature>
<feature type="compositionally biased region" description="Polar residues" evidence="1">
    <location>
        <begin position="799"/>
        <end position="809"/>
    </location>
</feature>
<feature type="compositionally biased region" description="Polar residues" evidence="1">
    <location>
        <begin position="1446"/>
        <end position="1455"/>
    </location>
</feature>
<feature type="compositionally biased region" description="Polar residues" evidence="1">
    <location>
        <begin position="945"/>
        <end position="958"/>
    </location>
</feature>
<feature type="region of interest" description="Disordered" evidence="1">
    <location>
        <begin position="1159"/>
        <end position="1182"/>
    </location>
</feature>
<feature type="compositionally biased region" description="Pro residues" evidence="1">
    <location>
        <begin position="68"/>
        <end position="77"/>
    </location>
</feature>
<sequence length="1500" mass="158745">MNEANSFVPEENWDDDFVFNNNGSRSAAHRAPQPPRISASSSTFSEDWDRDSKRRSTHEWSTTRGGFPSPPSSPPQVTPKKRIITNNNNKIMMNMNTTTATTTMMDTNQDNWDDDFEDSPVRPQHPQQQQSPTHQQPHSRAIPTHDDNPSDDEDYGYVTALGEEDPTVTITAHSKRTHTLPQLPPLPMPDFGSTSLIMGTIGTGGGGGIEPFPRSPTASVFSVPNSTAGRNSFTTTSSHVPLRGGGSSTNILNSSAGAGGGGGGKRMTMTIFPPSSPPRNRRRLRKKSRPPHLYDNVFEMVEDFSRHGDGRERRASNASSVSGISERVDSPVDEVTSSPSPPPPPPPRPPSTTTTSPNQPTLPNPSISSPPSAFPSTSHPPPTSPSSNANANANAPSNPPPPQIQTQPQPQTKSPTLLSRIGSVKKWSVGVTGRRKRTSTNEGVDSHSHTHNMHARTGSEDSGVSRDREREREGGEGEKNASGWFFRVTGGDPGPPLSLPHPPVGGSSPLLGEATGAVGVGEETQSHMKLTKKKPSRVFEPLPSQPSQPPTTTKPPTQSQSQNPKPSLLSLIRRPSSLHPHLGLGAGTGVGGRRHVSDGSASVGRSASNTLVGSSVDDLGGGVVSPGKDVGVGVGDGDREKDGDGGGGRFFGGVGVRRISLGGGMRHRRNRSLGMGGGGVRSSTPSGLESTDVEVDVEVEVRPEMVDELLPPIELRPASPALEPEPAPAPTPQVQVQAQLQSPSTPTKSKPKPTPTLDTNSPPNNTTKPKRPTTPSTPSRATANNNSPSTPSPLKRTPISGSAAVSTPRTPVKLKKSPGSPQQLQSASLGRASAGGGIGIGMGIVSANSGNGVNGNGNGNVSGANGNGNVVGGGGSPVPRRNSLGDLKIPARISQAQVSLRRDIGFVREFAASIEQLKDLQTTYLKLVSEVQAILDDLLPVLSPPQKQIPQSRPTSPTFFHLPRAHSRARSNTNPISLHPPPPSSSTKEPSHNHREVATALYTINSKYKVSWECAELLVELGGGGGASASAGPGSGSGTMSPPRPPPPTTSTSAPAMQQHVQDTSGESWKSRERAITLAGDEPKLPSTATAAAANTAMMPPTADPPSLAWRASTGRHDLSQRQLIILREMLNHPDGTLRIPEEVVVNRAWRWGDGMNSTITLPSEESSAAQVPASPTKKRKMGMSALRDMLRALKRTHPASTPSVPHASDASASTESSIGDGDGQHYYPHPQILTQRRRAKTSTGPEDQNHAPPSSSTSPYHPPSLTHRASPRRPSLASIFRLGQKSKSTLSGPDASVDSVTNGQNGGKHSDQSSTTEEEDWDCMDSASDLEHAAQALEAGDGMLTVKGKKGRSPYEQEQSLQPGLRPTTPRMGAAASRSSIFGGRDASPQRTRSTRLSNVEENTDDQRGSRALRKGKKRASLPVPSPTRPRSRKGLMSDSVRSAPPQSFATHDPQSVSEFKLAMTPENIKPLLENAREVHMKLVECIAELRVLLAAAKL</sequence>
<feature type="compositionally biased region" description="Pro residues" evidence="1">
    <location>
        <begin position="493"/>
        <end position="503"/>
    </location>
</feature>
<dbReference type="InParanoid" id="A0A0C3F338"/>
<keyword evidence="3" id="KW-1185">Reference proteome</keyword>
<reference evidence="3" key="2">
    <citation type="submission" date="2015-01" db="EMBL/GenBank/DDBJ databases">
        <title>Evolutionary Origins and Diversification of the Mycorrhizal Mutualists.</title>
        <authorList>
            <consortium name="DOE Joint Genome Institute"/>
            <consortium name="Mycorrhizal Genomics Consortium"/>
            <person name="Kohler A."/>
            <person name="Kuo A."/>
            <person name="Nagy L.G."/>
            <person name="Floudas D."/>
            <person name="Copeland A."/>
            <person name="Barry K.W."/>
            <person name="Cichocki N."/>
            <person name="Veneault-Fourrey C."/>
            <person name="LaButti K."/>
            <person name="Lindquist E.A."/>
            <person name="Lipzen A."/>
            <person name="Lundell T."/>
            <person name="Morin E."/>
            <person name="Murat C."/>
            <person name="Riley R."/>
            <person name="Ohm R."/>
            <person name="Sun H."/>
            <person name="Tunlid A."/>
            <person name="Henrissat B."/>
            <person name="Grigoriev I.V."/>
            <person name="Hibbett D.S."/>
            <person name="Martin F."/>
        </authorList>
    </citation>
    <scope>NUCLEOTIDE SEQUENCE [LARGE SCALE GENOMIC DNA]</scope>
    <source>
        <strain evidence="3">F 1598</strain>
    </source>
</reference>